<sequence>MTGKIGTDLLQELAEVQNAAISLEQAIEAHNFLPDDFPRSQVEYLIISLSGLPNGSLEGVRAPLEHASVRLSEVRRRFFYHSDPSEQEDEENAEPTLERGDSLDHRFVSLLSAISTALDAYREQARSDFETTNTHDYLEVLPQLGLNASTRPPIARQIELLGELSGDAMSSDVSDERHVNNLGRSAADARNLLASTKAEVESKFVIRGWLRTLSSKSADALKVLRISIDAIEVSGGVAAEFYKKFKGTISSVRDVAIEESREWLRFISRQLERAEKTLRETGEEKTEHSIGVIRAMSGQKLVVTEDDIPFAVHPQERVLPEIGRVVSFNVDMSDGKPLAREIKENLDYLVLNKKFIRVEEAYAPAIRIIESIVESSNLSAVPISHIERKTVRSGLLPSSFWKSMGYPNLGSFAVSGGNLFAYPDDEKPAYLGSKPFTIRSTSKELVKEWALDYLSEKGGKVKIGDLAQAAALYFSGGVLPVRHQLGGLKFSDIFLEDIRFAVGRGMIGLTDQT</sequence>
<organism evidence="1 2">
    <name type="scientific">Thalassovita mangrovi</name>
    <dbReference type="NCBI Taxonomy" id="2692236"/>
    <lineage>
        <taxon>Bacteria</taxon>
        <taxon>Pseudomonadati</taxon>
        <taxon>Pseudomonadota</taxon>
        <taxon>Alphaproteobacteria</taxon>
        <taxon>Rhodobacterales</taxon>
        <taxon>Roseobacteraceae</taxon>
        <taxon>Thalassovita</taxon>
    </lineage>
</organism>
<gene>
    <name evidence="1" type="ORF">GR167_04740</name>
</gene>
<evidence type="ECO:0000313" key="2">
    <source>
        <dbReference type="Proteomes" id="UP000479043"/>
    </source>
</evidence>
<reference evidence="1 2" key="1">
    <citation type="submission" date="2020-01" db="EMBL/GenBank/DDBJ databases">
        <authorList>
            <person name="Chen S."/>
        </authorList>
    </citation>
    <scope>NUCLEOTIDE SEQUENCE [LARGE SCALE GENOMIC DNA]</scope>
    <source>
        <strain evidence="1 2">GS-10</strain>
    </source>
</reference>
<dbReference type="AlphaFoldDB" id="A0A6L8LJF1"/>
<dbReference type="RefSeq" id="WP_160972285.1">
    <property type="nucleotide sequence ID" value="NZ_WWEN01000002.1"/>
</dbReference>
<accession>A0A6L8LJF1</accession>
<name>A0A6L8LJF1_9RHOB</name>
<proteinExistence type="predicted"/>
<evidence type="ECO:0000313" key="1">
    <source>
        <dbReference type="EMBL" id="MYM54600.1"/>
    </source>
</evidence>
<dbReference type="EMBL" id="WWEN01000002">
    <property type="protein sequence ID" value="MYM54600.1"/>
    <property type="molecule type" value="Genomic_DNA"/>
</dbReference>
<comment type="caution">
    <text evidence="1">The sequence shown here is derived from an EMBL/GenBank/DDBJ whole genome shotgun (WGS) entry which is preliminary data.</text>
</comment>
<keyword evidence="2" id="KW-1185">Reference proteome</keyword>
<protein>
    <submittedName>
        <fullName evidence="1">Uncharacterized protein</fullName>
    </submittedName>
</protein>
<dbReference type="Proteomes" id="UP000479043">
    <property type="component" value="Unassembled WGS sequence"/>
</dbReference>